<protein>
    <submittedName>
        <fullName evidence="2">Uncharacterized protein</fullName>
    </submittedName>
</protein>
<evidence type="ECO:0000256" key="1">
    <source>
        <dbReference type="SAM" id="Phobius"/>
    </source>
</evidence>
<feature type="transmembrane region" description="Helical" evidence="1">
    <location>
        <begin position="62"/>
        <end position="84"/>
    </location>
</feature>
<evidence type="ECO:0000313" key="2">
    <source>
        <dbReference type="EMBL" id="MBG6135853.1"/>
    </source>
</evidence>
<name>A0A8J7GPY8_9ACTN</name>
<gene>
    <name evidence="2" type="ORF">IW245_002047</name>
</gene>
<dbReference type="AlphaFoldDB" id="A0A8J7GPY8"/>
<keyword evidence="1" id="KW-0472">Membrane</keyword>
<proteinExistence type="predicted"/>
<comment type="caution">
    <text evidence="2">The sequence shown here is derived from an EMBL/GenBank/DDBJ whole genome shotgun (WGS) entry which is preliminary data.</text>
</comment>
<feature type="transmembrane region" description="Helical" evidence="1">
    <location>
        <begin position="38"/>
        <end position="55"/>
    </location>
</feature>
<reference evidence="2" key="1">
    <citation type="submission" date="2020-11" db="EMBL/GenBank/DDBJ databases">
        <title>Sequencing the genomes of 1000 actinobacteria strains.</title>
        <authorList>
            <person name="Klenk H.-P."/>
        </authorList>
    </citation>
    <scope>NUCLEOTIDE SEQUENCE</scope>
    <source>
        <strain evidence="2">DSM 45356</strain>
    </source>
</reference>
<organism evidence="2 3">
    <name type="scientific">Longispora fulva</name>
    <dbReference type="NCBI Taxonomy" id="619741"/>
    <lineage>
        <taxon>Bacteria</taxon>
        <taxon>Bacillati</taxon>
        <taxon>Actinomycetota</taxon>
        <taxon>Actinomycetes</taxon>
        <taxon>Micromonosporales</taxon>
        <taxon>Micromonosporaceae</taxon>
        <taxon>Longispora</taxon>
    </lineage>
</organism>
<accession>A0A8J7GPY8</accession>
<keyword evidence="1" id="KW-0812">Transmembrane</keyword>
<evidence type="ECO:0000313" key="3">
    <source>
        <dbReference type="Proteomes" id="UP000622552"/>
    </source>
</evidence>
<keyword evidence="1" id="KW-1133">Transmembrane helix</keyword>
<keyword evidence="3" id="KW-1185">Reference proteome</keyword>
<dbReference type="EMBL" id="JADOUF010000001">
    <property type="protein sequence ID" value="MBG6135853.1"/>
    <property type="molecule type" value="Genomic_DNA"/>
</dbReference>
<feature type="transmembrane region" description="Helical" evidence="1">
    <location>
        <begin position="96"/>
        <end position="114"/>
    </location>
</feature>
<sequence length="121" mass="13096">MRIPSAVAVPAAVVVSLAGLYVHNVNDLPGQTATSPETLYPALVALGLLAAWWWGPRPLTTYCLAGWGWIHLVGGALSVLPLPVLPFEPEQTVRHYAFHVGYALAQLPLIVLTIRELRARP</sequence>
<dbReference type="Proteomes" id="UP000622552">
    <property type="component" value="Unassembled WGS sequence"/>
</dbReference>
<dbReference type="RefSeq" id="WP_197002910.1">
    <property type="nucleotide sequence ID" value="NZ_BONS01000002.1"/>
</dbReference>